<feature type="compositionally biased region" description="Low complexity" evidence="1">
    <location>
        <begin position="56"/>
        <end position="68"/>
    </location>
</feature>
<organism evidence="2 3">
    <name type="scientific">Thlaspi arvense</name>
    <name type="common">Field penny-cress</name>
    <dbReference type="NCBI Taxonomy" id="13288"/>
    <lineage>
        <taxon>Eukaryota</taxon>
        <taxon>Viridiplantae</taxon>
        <taxon>Streptophyta</taxon>
        <taxon>Embryophyta</taxon>
        <taxon>Tracheophyta</taxon>
        <taxon>Spermatophyta</taxon>
        <taxon>Magnoliopsida</taxon>
        <taxon>eudicotyledons</taxon>
        <taxon>Gunneridae</taxon>
        <taxon>Pentapetalae</taxon>
        <taxon>rosids</taxon>
        <taxon>malvids</taxon>
        <taxon>Brassicales</taxon>
        <taxon>Brassicaceae</taxon>
        <taxon>Thlaspideae</taxon>
        <taxon>Thlaspi</taxon>
    </lineage>
</organism>
<feature type="compositionally biased region" description="Basic and acidic residues" evidence="1">
    <location>
        <begin position="136"/>
        <end position="147"/>
    </location>
</feature>
<evidence type="ECO:0000256" key="1">
    <source>
        <dbReference type="SAM" id="MobiDB-lite"/>
    </source>
</evidence>
<name>A0AAU9S8T0_THLAR</name>
<reference evidence="2 3" key="1">
    <citation type="submission" date="2022-03" db="EMBL/GenBank/DDBJ databases">
        <authorList>
            <person name="Nunn A."/>
            <person name="Chopra R."/>
            <person name="Nunn A."/>
            <person name="Contreras Garrido A."/>
        </authorList>
    </citation>
    <scope>NUCLEOTIDE SEQUENCE [LARGE SCALE GENOMIC DNA]</scope>
</reference>
<dbReference type="AlphaFoldDB" id="A0AAU9S8T0"/>
<protein>
    <submittedName>
        <fullName evidence="2">Uncharacterized protein</fullName>
    </submittedName>
</protein>
<accession>A0AAU9S8T0</accession>
<sequence length="147" mass="17079">MISHEEGICPALTDDQRERNRLDRIEQKEKEELAANEMFPPRDSYITGRIRSPKRGGSSFGADSGDFGPIKPLPENRARPENRGIRDSRDLRIELQGRREEHSRNIRNRVDDLSMEPLPRGYSRMEWRPRQQNNREQGKENEGPGEG</sequence>
<evidence type="ECO:0000313" key="3">
    <source>
        <dbReference type="Proteomes" id="UP000836841"/>
    </source>
</evidence>
<dbReference type="Proteomes" id="UP000836841">
    <property type="component" value="Chromosome 4"/>
</dbReference>
<proteinExistence type="predicted"/>
<evidence type="ECO:0000313" key="2">
    <source>
        <dbReference type="EMBL" id="CAH2060345.1"/>
    </source>
</evidence>
<dbReference type="EMBL" id="OU466860">
    <property type="protein sequence ID" value="CAH2060345.1"/>
    <property type="molecule type" value="Genomic_DNA"/>
</dbReference>
<keyword evidence="3" id="KW-1185">Reference proteome</keyword>
<gene>
    <name evidence="2" type="ORF">TAV2_LOCUS12716</name>
</gene>
<feature type="compositionally biased region" description="Basic and acidic residues" evidence="1">
    <location>
        <begin position="74"/>
        <end position="112"/>
    </location>
</feature>
<feature type="compositionally biased region" description="Basic and acidic residues" evidence="1">
    <location>
        <begin position="14"/>
        <end position="33"/>
    </location>
</feature>
<feature type="region of interest" description="Disordered" evidence="1">
    <location>
        <begin position="1"/>
        <end position="147"/>
    </location>
</feature>